<evidence type="ECO:0000259" key="4">
    <source>
        <dbReference type="PROSITE" id="PS51384"/>
    </source>
</evidence>
<dbReference type="InterPro" id="IPR017938">
    <property type="entry name" value="Riboflavin_synthase-like_b-brl"/>
</dbReference>
<dbReference type="InterPro" id="IPR039261">
    <property type="entry name" value="FNR_nucleotide-bd"/>
</dbReference>
<evidence type="ECO:0000313" key="6">
    <source>
        <dbReference type="Proteomes" id="UP001057702"/>
    </source>
</evidence>
<dbReference type="PRINTS" id="PR00410">
    <property type="entry name" value="PHEHYDRXLASE"/>
</dbReference>
<dbReference type="InterPro" id="IPR001709">
    <property type="entry name" value="Flavoprot_Pyr_Nucl_cyt_Rdtase"/>
</dbReference>
<organism evidence="5 6">
    <name type="scientific">Streptomyces humicola</name>
    <dbReference type="NCBI Taxonomy" id="2953240"/>
    <lineage>
        <taxon>Bacteria</taxon>
        <taxon>Bacillati</taxon>
        <taxon>Actinomycetota</taxon>
        <taxon>Actinomycetes</taxon>
        <taxon>Kitasatosporales</taxon>
        <taxon>Streptomycetaceae</taxon>
        <taxon>Streptomyces</taxon>
    </lineage>
</organism>
<dbReference type="PANTHER" id="PTHR47354:SF5">
    <property type="entry name" value="PROTEIN RFBI"/>
    <property type="match status" value="1"/>
</dbReference>
<evidence type="ECO:0000256" key="1">
    <source>
        <dbReference type="ARBA" id="ARBA00001974"/>
    </source>
</evidence>
<evidence type="ECO:0000256" key="2">
    <source>
        <dbReference type="ARBA" id="ARBA00022714"/>
    </source>
</evidence>
<dbReference type="Pfam" id="PF00970">
    <property type="entry name" value="FAD_binding_6"/>
    <property type="match status" value="1"/>
</dbReference>
<dbReference type="PANTHER" id="PTHR47354">
    <property type="entry name" value="NADH OXIDOREDUCTASE HCR"/>
    <property type="match status" value="1"/>
</dbReference>
<dbReference type="Gene3D" id="3.40.50.80">
    <property type="entry name" value="Nucleotide-binding domain of ferredoxin-NADP reductase (FNR) module"/>
    <property type="match status" value="1"/>
</dbReference>
<reference evidence="5" key="1">
    <citation type="submission" date="2022-06" db="EMBL/GenBank/DDBJ databases">
        <title>Draft genome sequence of Streptomyces sp. RB6PN25 isolated from peat swamp forest in Thailand.</title>
        <authorList>
            <person name="Duangmal K."/>
            <person name="Klaysubun C."/>
        </authorList>
    </citation>
    <scope>NUCLEOTIDE SEQUENCE</scope>
    <source>
        <strain evidence="5">RB6PN25</strain>
    </source>
</reference>
<keyword evidence="2" id="KW-0001">2Fe-2S</keyword>
<dbReference type="Gene3D" id="2.40.30.10">
    <property type="entry name" value="Translation factors"/>
    <property type="match status" value="1"/>
</dbReference>
<dbReference type="InterPro" id="IPR017927">
    <property type="entry name" value="FAD-bd_FR_type"/>
</dbReference>
<dbReference type="InterPro" id="IPR050415">
    <property type="entry name" value="MRET"/>
</dbReference>
<dbReference type="PRINTS" id="PR00371">
    <property type="entry name" value="FPNCR"/>
</dbReference>
<keyword evidence="2" id="KW-0408">Iron</keyword>
<accession>A0ABT1PN67</accession>
<dbReference type="InterPro" id="IPR008333">
    <property type="entry name" value="Cbr1-like_FAD-bd_dom"/>
</dbReference>
<sequence length="286" mass="32114">MEFERDEGKALLCCARPRSDVVVEGDVDVEEGVTTHPVRDFTGTVAAIEDCATDTRRLTVDLDDDIAFNPGQYLQVSVPGTRVTRTYSMANPPSDRRRIELHVRRVRGGLATDGWIFKNLVIGDELRVSGPYGRFFFHEMRNEPVLLIAGGTGLAPIKSMVQHVLAGEAQQQMTLYQGARSVDMLYDVDFFRTLEEERPGRFRYRPCLSAQEVDGFETGLVTDVLDREMASCRDHVAYVCGPPPMVDAAIKTLMGKRLFPRDIYREDFFDESDKASGGLKSPLLKR</sequence>
<feature type="domain" description="FAD-binding FR-type" evidence="4">
    <location>
        <begin position="38"/>
        <end position="138"/>
    </location>
</feature>
<keyword evidence="6" id="KW-1185">Reference proteome</keyword>
<dbReference type="SUPFAM" id="SSF63380">
    <property type="entry name" value="Riboflavin synthase domain-like"/>
    <property type="match status" value="1"/>
</dbReference>
<dbReference type="Proteomes" id="UP001057702">
    <property type="component" value="Unassembled WGS sequence"/>
</dbReference>
<dbReference type="PROSITE" id="PS51384">
    <property type="entry name" value="FAD_FR"/>
    <property type="match status" value="1"/>
</dbReference>
<comment type="cofactor">
    <cofactor evidence="1">
        <name>FAD</name>
        <dbReference type="ChEBI" id="CHEBI:57692"/>
    </cofactor>
</comment>
<evidence type="ECO:0000256" key="3">
    <source>
        <dbReference type="ARBA" id="ARBA00023014"/>
    </source>
</evidence>
<name>A0ABT1PN67_9ACTN</name>
<dbReference type="InterPro" id="IPR001433">
    <property type="entry name" value="OxRdtase_FAD/NAD-bd"/>
</dbReference>
<gene>
    <name evidence="5" type="ORF">NGB36_00460</name>
</gene>
<protein>
    <submittedName>
        <fullName evidence="5">FAD-binding oxidoreductase</fullName>
    </submittedName>
</protein>
<dbReference type="EMBL" id="JANFNG010000001">
    <property type="protein sequence ID" value="MCQ4079125.1"/>
    <property type="molecule type" value="Genomic_DNA"/>
</dbReference>
<proteinExistence type="predicted"/>
<dbReference type="Pfam" id="PF00175">
    <property type="entry name" value="NAD_binding_1"/>
    <property type="match status" value="1"/>
</dbReference>
<dbReference type="SUPFAM" id="SSF52343">
    <property type="entry name" value="Ferredoxin reductase-like, C-terminal NADP-linked domain"/>
    <property type="match status" value="1"/>
</dbReference>
<comment type="caution">
    <text evidence="5">The sequence shown here is derived from an EMBL/GenBank/DDBJ whole genome shotgun (WGS) entry which is preliminary data.</text>
</comment>
<keyword evidence="2" id="KW-0479">Metal-binding</keyword>
<keyword evidence="3" id="KW-0411">Iron-sulfur</keyword>
<evidence type="ECO:0000313" key="5">
    <source>
        <dbReference type="EMBL" id="MCQ4079125.1"/>
    </source>
</evidence>